<organism evidence="1 2">
    <name type="scientific">Pseudomonas fluorescens</name>
    <dbReference type="NCBI Taxonomy" id="294"/>
    <lineage>
        <taxon>Bacteria</taxon>
        <taxon>Pseudomonadati</taxon>
        <taxon>Pseudomonadota</taxon>
        <taxon>Gammaproteobacteria</taxon>
        <taxon>Pseudomonadales</taxon>
        <taxon>Pseudomonadaceae</taxon>
        <taxon>Pseudomonas</taxon>
    </lineage>
</organism>
<evidence type="ECO:0000313" key="1">
    <source>
        <dbReference type="EMBL" id="VVO38509.1"/>
    </source>
</evidence>
<protein>
    <submittedName>
        <fullName evidence="1">Uncharacterized protein</fullName>
    </submittedName>
</protein>
<accession>A0A5E6WTQ5</accession>
<evidence type="ECO:0000313" key="2">
    <source>
        <dbReference type="Proteomes" id="UP000326557"/>
    </source>
</evidence>
<reference evidence="1 2" key="1">
    <citation type="submission" date="2019-09" db="EMBL/GenBank/DDBJ databases">
        <authorList>
            <person name="Chandra G."/>
            <person name="Truman W A."/>
        </authorList>
    </citation>
    <scope>NUCLEOTIDE SEQUENCE [LARGE SCALE GENOMIC DNA]</scope>
    <source>
        <strain evidence="1">PS704</strain>
    </source>
</reference>
<name>A0A5E6WTQ5_PSEFL</name>
<dbReference type="AlphaFoldDB" id="A0A5E6WTQ5"/>
<dbReference type="Proteomes" id="UP000326557">
    <property type="component" value="Unassembled WGS sequence"/>
</dbReference>
<proteinExistence type="predicted"/>
<dbReference type="EMBL" id="CABVHP010000028">
    <property type="protein sequence ID" value="VVO38509.1"/>
    <property type="molecule type" value="Genomic_DNA"/>
</dbReference>
<gene>
    <name evidence="1" type="ORF">PS704_05612</name>
</gene>
<sequence>MWQRSYQDIRLLIARDRASPNVFSISNSLYRNAPCARIGALGCALLERA</sequence>